<dbReference type="eggNOG" id="COG0590">
    <property type="taxonomic scope" value="Bacteria"/>
</dbReference>
<dbReference type="RefSeq" id="WP_013386597.1">
    <property type="nucleotide sequence ID" value="NC_014632.1"/>
</dbReference>
<dbReference type="EMBL" id="CP002281">
    <property type="protein sequence ID" value="ADO81926.1"/>
    <property type="molecule type" value="Genomic_DNA"/>
</dbReference>
<dbReference type="CDD" id="cd01285">
    <property type="entry name" value="nucleoside_deaminase"/>
    <property type="match status" value="1"/>
</dbReference>
<dbReference type="STRING" id="572544.Ilyop_0137"/>
<name>E3H730_ILYPC</name>
<dbReference type="PROSITE" id="PS51747">
    <property type="entry name" value="CYT_DCMP_DEAMINASES_2"/>
    <property type="match status" value="1"/>
</dbReference>
<dbReference type="HOGENOM" id="CLU_025810_5_1_0"/>
<keyword evidence="3" id="KW-1185">Reference proteome</keyword>
<dbReference type="AlphaFoldDB" id="E3H730"/>
<organism evidence="2 3">
    <name type="scientific">Ilyobacter polytropus (strain ATCC 51220 / DSM 2926 / LMG 16218 / CuHBu1)</name>
    <dbReference type="NCBI Taxonomy" id="572544"/>
    <lineage>
        <taxon>Bacteria</taxon>
        <taxon>Fusobacteriati</taxon>
        <taxon>Fusobacteriota</taxon>
        <taxon>Fusobacteriia</taxon>
        <taxon>Fusobacteriales</taxon>
        <taxon>Fusobacteriaceae</taxon>
        <taxon>Ilyobacter</taxon>
    </lineage>
</organism>
<dbReference type="GO" id="GO:0006152">
    <property type="term" value="P:purine nucleoside catabolic process"/>
    <property type="evidence" value="ECO:0007669"/>
    <property type="project" value="TreeGrafter"/>
</dbReference>
<sequence length="159" mass="17582">MDHEKYLRRCIEISEESVASGNNPFGALLVDKEGNILIESGNIEVTEKDITGHAETTVAKLAGKKYSKEFLWETTLYTTAEPCCMCTGAIYWANIGNVVYGISEKKLLELTGSNEKNPTFDVPCREIIAKGQKNIKVTGPIASPELEQAIVKPHMGFWD</sequence>
<dbReference type="SUPFAM" id="SSF53927">
    <property type="entry name" value="Cytidine deaminase-like"/>
    <property type="match status" value="1"/>
</dbReference>
<dbReference type="OrthoDB" id="9802676at2"/>
<accession>E3H730</accession>
<dbReference type="Gene3D" id="3.40.140.10">
    <property type="entry name" value="Cytidine Deaminase, domain 2"/>
    <property type="match status" value="1"/>
</dbReference>
<feature type="domain" description="CMP/dCMP-type deaminase" evidence="1">
    <location>
        <begin position="1"/>
        <end position="114"/>
    </location>
</feature>
<evidence type="ECO:0000259" key="1">
    <source>
        <dbReference type="PROSITE" id="PS51747"/>
    </source>
</evidence>
<evidence type="ECO:0000313" key="3">
    <source>
        <dbReference type="Proteomes" id="UP000006875"/>
    </source>
</evidence>
<dbReference type="PANTHER" id="PTHR11079:SF161">
    <property type="entry name" value="CMP_DCMP-TYPE DEAMINASE DOMAIN-CONTAINING PROTEIN"/>
    <property type="match status" value="1"/>
</dbReference>
<dbReference type="PANTHER" id="PTHR11079">
    <property type="entry name" value="CYTOSINE DEAMINASE FAMILY MEMBER"/>
    <property type="match status" value="1"/>
</dbReference>
<proteinExistence type="predicted"/>
<dbReference type="KEGG" id="ipo:Ilyop_0137"/>
<dbReference type="GO" id="GO:0047974">
    <property type="term" value="F:guanosine deaminase activity"/>
    <property type="evidence" value="ECO:0007669"/>
    <property type="project" value="TreeGrafter"/>
</dbReference>
<dbReference type="Pfam" id="PF00383">
    <property type="entry name" value="dCMP_cyt_deam_1"/>
    <property type="match status" value="1"/>
</dbReference>
<dbReference type="InterPro" id="IPR016193">
    <property type="entry name" value="Cytidine_deaminase-like"/>
</dbReference>
<dbReference type="Proteomes" id="UP000006875">
    <property type="component" value="Chromosome"/>
</dbReference>
<evidence type="ECO:0000313" key="2">
    <source>
        <dbReference type="EMBL" id="ADO81926.1"/>
    </source>
</evidence>
<gene>
    <name evidence="2" type="ordered locus">Ilyop_0137</name>
</gene>
<protein>
    <submittedName>
        <fullName evidence="2">CMP/dCMP deaminase zinc-binding protein</fullName>
    </submittedName>
</protein>
<dbReference type="InterPro" id="IPR002125">
    <property type="entry name" value="CMP_dCMP_dom"/>
</dbReference>
<reference evidence="2 3" key="1">
    <citation type="journal article" date="2010" name="Stand. Genomic Sci.">
        <title>Complete genome sequence of Ilyobacter polytropus type strain (CuHbu1).</title>
        <authorList>
            <person name="Sikorski J."/>
            <person name="Chertkov O."/>
            <person name="Lapidus A."/>
            <person name="Nolan M."/>
            <person name="Lucas S."/>
            <person name="Del Rio T.G."/>
            <person name="Tice H."/>
            <person name="Cheng J.F."/>
            <person name="Tapia R."/>
            <person name="Han C."/>
            <person name="Goodwin L."/>
            <person name="Pitluck S."/>
            <person name="Liolios K."/>
            <person name="Ivanova N."/>
            <person name="Mavromatis K."/>
            <person name="Mikhailova N."/>
            <person name="Pati A."/>
            <person name="Chen A."/>
            <person name="Palaniappan K."/>
            <person name="Land M."/>
            <person name="Hauser L."/>
            <person name="Chang Y.J."/>
            <person name="Jeffries C.D."/>
            <person name="Brambilla E."/>
            <person name="Yasawong M."/>
            <person name="Rohde M."/>
            <person name="Pukall R."/>
            <person name="Spring S."/>
            <person name="Goker M."/>
            <person name="Woyke T."/>
            <person name="Bristow J."/>
            <person name="Eisen J.A."/>
            <person name="Markowitz V."/>
            <person name="Hugenholtz P."/>
            <person name="Kyrpides N.C."/>
            <person name="Klenk H.P."/>
        </authorList>
    </citation>
    <scope>NUCLEOTIDE SEQUENCE [LARGE SCALE GENOMIC DNA]</scope>
    <source>
        <strain evidence="3">ATCC 51220 / DSM 2926 / LMG 16218 / CuHBu1</strain>
    </source>
</reference>